<feature type="domain" description="UvrA DNA-binding" evidence="17">
    <location>
        <begin position="288"/>
        <end position="380"/>
    </location>
</feature>
<evidence type="ECO:0000313" key="18">
    <source>
        <dbReference type="EMBL" id="OUR93076.1"/>
    </source>
</evidence>
<dbReference type="Proteomes" id="UP000196531">
    <property type="component" value="Unassembled WGS sequence"/>
</dbReference>
<evidence type="ECO:0000256" key="4">
    <source>
        <dbReference type="ARBA" id="ARBA00022737"/>
    </source>
</evidence>
<dbReference type="GO" id="GO:0008270">
    <property type="term" value="F:zinc ion binding"/>
    <property type="evidence" value="ECO:0007669"/>
    <property type="project" value="UniProtKB-KW"/>
</dbReference>
<dbReference type="GO" id="GO:0003677">
    <property type="term" value="F:DNA binding"/>
    <property type="evidence" value="ECO:0007669"/>
    <property type="project" value="UniProtKB-KW"/>
</dbReference>
<dbReference type="Gene3D" id="1.10.8.280">
    <property type="entry name" value="ABC transporter ATPase domain-like"/>
    <property type="match status" value="1"/>
</dbReference>
<dbReference type="GO" id="GO:0004518">
    <property type="term" value="F:nuclease activity"/>
    <property type="evidence" value="ECO:0007669"/>
    <property type="project" value="UniProtKB-KW"/>
</dbReference>
<dbReference type="PANTHER" id="PTHR43152:SF3">
    <property type="entry name" value="UVRABC SYSTEM PROTEIN A"/>
    <property type="match status" value="1"/>
</dbReference>
<evidence type="ECO:0000256" key="14">
    <source>
        <dbReference type="ARBA" id="ARBA00038000"/>
    </source>
</evidence>
<keyword evidence="13" id="KW-0234">DNA repair</keyword>
<name>A0A1Y5F2B7_9BACT</name>
<keyword evidence="9" id="KW-0862">Zinc</keyword>
<evidence type="ECO:0000256" key="11">
    <source>
        <dbReference type="ARBA" id="ARBA00022881"/>
    </source>
</evidence>
<evidence type="ECO:0000256" key="1">
    <source>
        <dbReference type="ARBA" id="ARBA00004496"/>
    </source>
</evidence>
<keyword evidence="3" id="KW-0479">Metal-binding</keyword>
<dbReference type="EMBL" id="MAAO01000016">
    <property type="protein sequence ID" value="OUR93076.1"/>
    <property type="molecule type" value="Genomic_DNA"/>
</dbReference>
<dbReference type="Pfam" id="PF17755">
    <property type="entry name" value="UvrA_DNA-bind"/>
    <property type="match status" value="1"/>
</dbReference>
<dbReference type="InterPro" id="IPR041552">
    <property type="entry name" value="UvrA_DNA-bd"/>
</dbReference>
<reference evidence="19" key="1">
    <citation type="journal article" date="2017" name="Proc. Natl. Acad. Sci. U.S.A.">
        <title>Simulation of Deepwater Horizon oil plume reveals substrate specialization within a complex community of hydrocarbon-degraders.</title>
        <authorList>
            <person name="Hu P."/>
            <person name="Dubinsky E.A."/>
            <person name="Probst A.J."/>
            <person name="Wang J."/>
            <person name="Sieber C.M.K."/>
            <person name="Tom L.M."/>
            <person name="Gardinali P."/>
            <person name="Banfield J.F."/>
            <person name="Atlas R.M."/>
            <person name="Andersen G.L."/>
        </authorList>
    </citation>
    <scope>NUCLEOTIDE SEQUENCE [LARGE SCALE GENOMIC DNA]</scope>
</reference>
<dbReference type="Gene3D" id="1.20.1580.10">
    <property type="entry name" value="ABC transporter ATPase like domain"/>
    <property type="match status" value="4"/>
</dbReference>
<dbReference type="GO" id="GO:0005524">
    <property type="term" value="F:ATP binding"/>
    <property type="evidence" value="ECO:0007669"/>
    <property type="project" value="UniProtKB-KW"/>
</dbReference>
<keyword evidence="4" id="KW-0677">Repeat</keyword>
<dbReference type="InterPro" id="IPR027417">
    <property type="entry name" value="P-loop_NTPase"/>
</dbReference>
<sequence>MGLFILNSTMSNQNIVIKGARTHNLKNLDLKIRLNSITCICGPSGSGKSSLAFHTILTESKRRFMNSFPSDVKFFWDIPQSADVDEITPVLPVWGLAQSNPVVGSRPCAVDLMGVNERLSKILYSLGKNYCPVHKEPLEVKLSLDEMLEFINKQKIDSKDVVHLFLDRDDYSSIYGDTFFPSRSYEEGVCDFDDSHRYWELLKFRYSKIGKLENRLKELRLNSTSGSLLIYIPAVDSKCVIRISKERKCSKCEKVEKIKISSPLVFSPFSPLGACDNCSGHGLNLEYDREKIVKNDRLSLKEGAVNFLTYSHFKHIFPDMIREAKKAGFDTNVPFHKLSKKVWTFLENGSGSYCGLLVMYDYLETKKYKKNIRILIRSLKSEVICESCDSTRLSRDLLSFRIPQLKRFDLETILKFNFNQLFEFVIELEKVKDKIVNWKDVSRMISALKGILKVSLDLGLGHLSLLSKVKALSINNYQKIILVKYLSFEGSGSLFILDESSLGLDLSEQKVLLKYLRKLKSSFNTIVLVDHSDFLQRNSDEIILMGPGAGPDGGKITYQGKYKSQSLSKPKKRIEKNLEEFSIAKITTQNFSLENINVAINGLNIVRGKSYSSKKEIYIEGLANIVSEVLGLDKISKSEVDFKRPKKLPNFSKVLVLNSKFNKFSSRSSVGTMIGLTPYIRKYYANLPVSKNLGLKDGHFSSNSELGKCISCEGKGLVSVDMQFLEDIQFVCDDCKGMKLKPFIATITDGNFSIYETLSKPMSEVIPNLSTSSYGRGLTPKGKRIWEYLKLLNLDYLSLDRSLSSLSGGEKQRLKLLSELQKNIENSLIIFEDLSFGLSHREIYKIGEFLDSLIKKGNTIVLVDENEHFSSYADRIINV</sequence>
<accession>A0A1Y5F2B7</accession>
<evidence type="ECO:0000256" key="5">
    <source>
        <dbReference type="ARBA" id="ARBA00022741"/>
    </source>
</evidence>
<keyword evidence="10" id="KW-0067">ATP-binding</keyword>
<keyword evidence="2" id="KW-0963">Cytoplasm</keyword>
<keyword evidence="11" id="KW-0267">Excision nuclease</keyword>
<keyword evidence="6" id="KW-0227">DNA damage</keyword>
<dbReference type="SUPFAM" id="SSF52540">
    <property type="entry name" value="P-loop containing nucleoside triphosphate hydrolases"/>
    <property type="match status" value="2"/>
</dbReference>
<evidence type="ECO:0000313" key="19">
    <source>
        <dbReference type="Proteomes" id="UP000196531"/>
    </source>
</evidence>
<dbReference type="GO" id="GO:0005737">
    <property type="term" value="C:cytoplasm"/>
    <property type="evidence" value="ECO:0007669"/>
    <property type="project" value="UniProtKB-SubCell"/>
</dbReference>
<comment type="caution">
    <text evidence="18">The sequence shown here is derived from an EMBL/GenBank/DDBJ whole genome shotgun (WGS) entry which is preliminary data.</text>
</comment>
<keyword evidence="5" id="KW-0547">Nucleotide-binding</keyword>
<keyword evidence="8" id="KW-0863">Zinc-finger</keyword>
<proteinExistence type="inferred from homology"/>
<evidence type="ECO:0000256" key="7">
    <source>
        <dbReference type="ARBA" id="ARBA00022769"/>
    </source>
</evidence>
<keyword evidence="7" id="KW-0228">DNA excision</keyword>
<organism evidence="18 19">
    <name type="scientific">Halobacteriovorax marinus</name>
    <dbReference type="NCBI Taxonomy" id="97084"/>
    <lineage>
        <taxon>Bacteria</taxon>
        <taxon>Pseudomonadati</taxon>
        <taxon>Bdellovibrionota</taxon>
        <taxon>Bacteriovoracia</taxon>
        <taxon>Bacteriovoracales</taxon>
        <taxon>Halobacteriovoraceae</taxon>
        <taxon>Halobacteriovorax</taxon>
    </lineage>
</organism>
<evidence type="ECO:0000256" key="6">
    <source>
        <dbReference type="ARBA" id="ARBA00022763"/>
    </source>
</evidence>
<dbReference type="Gene3D" id="3.40.50.300">
    <property type="entry name" value="P-loop containing nucleotide triphosphate hydrolases"/>
    <property type="match status" value="3"/>
</dbReference>
<dbReference type="GO" id="GO:0006281">
    <property type="term" value="P:DNA repair"/>
    <property type="evidence" value="ECO:0007669"/>
    <property type="project" value="UniProtKB-KW"/>
</dbReference>
<evidence type="ECO:0000256" key="16">
    <source>
        <dbReference type="ARBA" id="ARBA00042156"/>
    </source>
</evidence>
<comment type="similarity">
    <text evidence="14">Belongs to the ABC transporter superfamily. UvrA family.</text>
</comment>
<evidence type="ECO:0000256" key="12">
    <source>
        <dbReference type="ARBA" id="ARBA00023125"/>
    </source>
</evidence>
<keyword evidence="12" id="KW-0238">DNA-binding</keyword>
<gene>
    <name evidence="18" type="ORF">A9Q84_21470</name>
</gene>
<dbReference type="PANTHER" id="PTHR43152">
    <property type="entry name" value="UVRABC SYSTEM PROTEIN A"/>
    <property type="match status" value="1"/>
</dbReference>
<evidence type="ECO:0000256" key="3">
    <source>
        <dbReference type="ARBA" id="ARBA00022723"/>
    </source>
</evidence>
<dbReference type="AlphaFoldDB" id="A0A1Y5F2B7"/>
<evidence type="ECO:0000256" key="13">
    <source>
        <dbReference type="ARBA" id="ARBA00023204"/>
    </source>
</evidence>
<evidence type="ECO:0000259" key="17">
    <source>
        <dbReference type="Pfam" id="PF17755"/>
    </source>
</evidence>
<protein>
    <recommendedName>
        <fullName evidence="15">UvrABC system protein A</fullName>
    </recommendedName>
    <alternativeName>
        <fullName evidence="16">Excinuclease ABC subunit A</fullName>
    </alternativeName>
</protein>
<evidence type="ECO:0000256" key="2">
    <source>
        <dbReference type="ARBA" id="ARBA00022490"/>
    </source>
</evidence>
<comment type="subcellular location">
    <subcellularLocation>
        <location evidence="1">Cytoplasm</location>
    </subcellularLocation>
</comment>
<evidence type="ECO:0000256" key="9">
    <source>
        <dbReference type="ARBA" id="ARBA00022833"/>
    </source>
</evidence>
<evidence type="ECO:0000256" key="8">
    <source>
        <dbReference type="ARBA" id="ARBA00022771"/>
    </source>
</evidence>
<evidence type="ECO:0000256" key="15">
    <source>
        <dbReference type="ARBA" id="ARBA00039316"/>
    </source>
</evidence>
<evidence type="ECO:0000256" key="10">
    <source>
        <dbReference type="ARBA" id="ARBA00022840"/>
    </source>
</evidence>